<dbReference type="GO" id="GO:0005524">
    <property type="term" value="F:ATP binding"/>
    <property type="evidence" value="ECO:0007669"/>
    <property type="project" value="UniProtKB-KW"/>
</dbReference>
<evidence type="ECO:0000313" key="7">
    <source>
        <dbReference type="EMBL" id="NLP83470.1"/>
    </source>
</evidence>
<dbReference type="CDD" id="cd03268">
    <property type="entry name" value="ABC_BcrA_bacitracin_resist"/>
    <property type="match status" value="1"/>
</dbReference>
<feature type="compositionally biased region" description="Basic and acidic residues" evidence="5">
    <location>
        <begin position="460"/>
        <end position="484"/>
    </location>
</feature>
<dbReference type="RefSeq" id="WP_168911876.1">
    <property type="nucleotide sequence ID" value="NZ_JABACI010000001.1"/>
</dbReference>
<dbReference type="Gene3D" id="3.40.50.300">
    <property type="entry name" value="P-loop containing nucleotide triphosphate hydrolases"/>
    <property type="match status" value="1"/>
</dbReference>
<evidence type="ECO:0000256" key="2">
    <source>
        <dbReference type="ARBA" id="ARBA00022448"/>
    </source>
</evidence>
<keyword evidence="2" id="KW-0813">Transport</keyword>
<evidence type="ECO:0000256" key="1">
    <source>
        <dbReference type="ARBA" id="ARBA00005417"/>
    </source>
</evidence>
<evidence type="ECO:0000259" key="6">
    <source>
        <dbReference type="PROSITE" id="PS50893"/>
    </source>
</evidence>
<dbReference type="SMART" id="SM00382">
    <property type="entry name" value="AAA"/>
    <property type="match status" value="1"/>
</dbReference>
<dbReference type="PROSITE" id="PS50893">
    <property type="entry name" value="ABC_TRANSPORTER_2"/>
    <property type="match status" value="1"/>
</dbReference>
<feature type="region of interest" description="Disordered" evidence="5">
    <location>
        <begin position="435"/>
        <end position="571"/>
    </location>
</feature>
<feature type="compositionally biased region" description="Low complexity" evidence="5">
    <location>
        <begin position="513"/>
        <end position="523"/>
    </location>
</feature>
<feature type="compositionally biased region" description="Acidic residues" evidence="5">
    <location>
        <begin position="485"/>
        <end position="496"/>
    </location>
</feature>
<comment type="caution">
    <text evidence="7">The sequence shown here is derived from an EMBL/GenBank/DDBJ whole genome shotgun (WGS) entry which is preliminary data.</text>
</comment>
<name>A0ABX1KAP7_9MICO</name>
<feature type="compositionally biased region" description="Low complexity" evidence="5">
    <location>
        <begin position="410"/>
        <end position="422"/>
    </location>
</feature>
<accession>A0ABX1KAP7</accession>
<keyword evidence="3" id="KW-0547">Nucleotide-binding</keyword>
<feature type="compositionally biased region" description="Acidic residues" evidence="5">
    <location>
        <begin position="443"/>
        <end position="459"/>
    </location>
</feature>
<keyword evidence="8" id="KW-1185">Reference proteome</keyword>
<dbReference type="PANTHER" id="PTHR43335:SF4">
    <property type="entry name" value="ABC TRANSPORTER, ATP-BINDING PROTEIN"/>
    <property type="match status" value="1"/>
</dbReference>
<feature type="compositionally biased region" description="Acidic residues" evidence="5">
    <location>
        <begin position="524"/>
        <end position="534"/>
    </location>
</feature>
<dbReference type="EMBL" id="JABACI010000001">
    <property type="protein sequence ID" value="NLP83470.1"/>
    <property type="molecule type" value="Genomic_DNA"/>
</dbReference>
<proteinExistence type="inferred from homology"/>
<dbReference type="SUPFAM" id="SSF52540">
    <property type="entry name" value="P-loop containing nucleoside triphosphate hydrolases"/>
    <property type="match status" value="1"/>
</dbReference>
<evidence type="ECO:0000256" key="4">
    <source>
        <dbReference type="ARBA" id="ARBA00022840"/>
    </source>
</evidence>
<reference evidence="7 8" key="1">
    <citation type="submission" date="2020-04" db="EMBL/GenBank/DDBJ databases">
        <title>CFH 90308 Microbacterium sp.</title>
        <authorList>
            <person name="Nie G."/>
            <person name="Ming H."/>
            <person name="Xia T."/>
        </authorList>
    </citation>
    <scope>NUCLEOTIDE SEQUENCE [LARGE SCALE GENOMIC DNA]</scope>
    <source>
        <strain evidence="7 8">CFH 90308</strain>
    </source>
</reference>
<dbReference type="InterPro" id="IPR027417">
    <property type="entry name" value="P-loop_NTPase"/>
</dbReference>
<protein>
    <submittedName>
        <fullName evidence="7">ABC transporter ATP-binding protein</fullName>
    </submittedName>
</protein>
<sequence length="571" mass="58897">MPHGQSLEFSNVTKRFGAVTAVSGLTARVEPGRVTGFLGPNGAGKTTTLRILLGLVRATDGTATIGGVPYARIEKPLHSVGAVLEASSFHPGRTAANHLQIYAQAAGLGKARVDEVLGLVGLTDAAGRKVGGYSLGMRQRLGLAYALLGDPGVLVLDEPANGLDPEGIRWMRGFLQQLAREGRTVLVSSHQLAEVQQTADALLIISRGQLVFQGTIDELSDPTEHATVVDAPDRAALTAALERAGVGFEVLRSGLTVRGMDPVAVGAAAAAAGVALSSLQRRGPALEEVFLDLVNGTRVHASAAGGLAMVEEGVAAGTPVLVTEAEPEPVPGEDAVAGSEPAQAPDVEPETDAAPVAVVEPEPEPEPEPVTEATPAEPTGDETPADDESAATESPEPVPQPADDPDDAADAASGIAPPAEAHASFAVASTGIIDIVPQGDLPPDPDEDVEALGEIDEELSSERPWENHVKTESDVEADRFFGRFDDEEESVPEPSEEGAGTDPTAEQEPEPEPGAVNAPAPEAEAAEPEAEPEPDGERVEASPPEPESGVADADADTEHDQRDDAEGGEQR</sequence>
<evidence type="ECO:0000313" key="8">
    <source>
        <dbReference type="Proteomes" id="UP001429745"/>
    </source>
</evidence>
<dbReference type="PANTHER" id="PTHR43335">
    <property type="entry name" value="ABC TRANSPORTER, ATP-BINDING PROTEIN"/>
    <property type="match status" value="1"/>
</dbReference>
<feature type="compositionally biased region" description="Acidic residues" evidence="5">
    <location>
        <begin position="379"/>
        <end position="390"/>
    </location>
</feature>
<comment type="similarity">
    <text evidence="1">Belongs to the ABC transporter superfamily.</text>
</comment>
<evidence type="ECO:0000256" key="3">
    <source>
        <dbReference type="ARBA" id="ARBA00022741"/>
    </source>
</evidence>
<dbReference type="Pfam" id="PF00005">
    <property type="entry name" value="ABC_tran"/>
    <property type="match status" value="1"/>
</dbReference>
<dbReference type="InterPro" id="IPR003439">
    <property type="entry name" value="ABC_transporter-like_ATP-bd"/>
</dbReference>
<dbReference type="InterPro" id="IPR003593">
    <property type="entry name" value="AAA+_ATPase"/>
</dbReference>
<gene>
    <name evidence="7" type="ORF">HF576_06415</name>
</gene>
<feature type="region of interest" description="Disordered" evidence="5">
    <location>
        <begin position="325"/>
        <end position="422"/>
    </location>
</feature>
<keyword evidence="4 7" id="KW-0067">ATP-binding</keyword>
<dbReference type="Proteomes" id="UP001429745">
    <property type="component" value="Unassembled WGS sequence"/>
</dbReference>
<organism evidence="7 8">
    <name type="scientific">Microbacterium salsuginis</name>
    <dbReference type="NCBI Taxonomy" id="2722803"/>
    <lineage>
        <taxon>Bacteria</taxon>
        <taxon>Bacillati</taxon>
        <taxon>Actinomycetota</taxon>
        <taxon>Actinomycetes</taxon>
        <taxon>Micrococcales</taxon>
        <taxon>Microbacteriaceae</taxon>
        <taxon>Microbacterium</taxon>
    </lineage>
</organism>
<feature type="compositionally biased region" description="Basic and acidic residues" evidence="5">
    <location>
        <begin position="556"/>
        <end position="571"/>
    </location>
</feature>
<feature type="domain" description="ABC transporter" evidence="6">
    <location>
        <begin position="7"/>
        <end position="232"/>
    </location>
</feature>
<evidence type="ECO:0000256" key="5">
    <source>
        <dbReference type="SAM" id="MobiDB-lite"/>
    </source>
</evidence>